<keyword evidence="2 5" id="KW-0812">Transmembrane</keyword>
<comment type="subcellular location">
    <subcellularLocation>
        <location evidence="1">Membrane</location>
        <topology evidence="1">Multi-pass membrane protein</topology>
    </subcellularLocation>
</comment>
<dbReference type="InterPro" id="IPR052902">
    <property type="entry name" value="ABC-2_transporter"/>
</dbReference>
<dbReference type="EMBL" id="JAHLQF010000002">
    <property type="protein sequence ID" value="MBU5483860.1"/>
    <property type="molecule type" value="Genomic_DNA"/>
</dbReference>
<feature type="transmembrane region" description="Helical" evidence="5">
    <location>
        <begin position="176"/>
        <end position="195"/>
    </location>
</feature>
<dbReference type="RefSeq" id="WP_216438366.1">
    <property type="nucleotide sequence ID" value="NZ_JAHLQF010000002.1"/>
</dbReference>
<dbReference type="Pfam" id="PF12698">
    <property type="entry name" value="ABC2_membrane_3"/>
    <property type="match status" value="1"/>
</dbReference>
<dbReference type="PANTHER" id="PTHR43027">
    <property type="entry name" value="DOXORUBICIN RESISTANCE ABC TRANSPORTER PERMEASE PROTEIN DRRC-RELATED"/>
    <property type="match status" value="1"/>
</dbReference>
<dbReference type="PANTHER" id="PTHR43027:SF1">
    <property type="entry name" value="DOXORUBICIN RESISTANCE ABC TRANSPORTER PERMEASE PROTEIN DRRC-RELATED"/>
    <property type="match status" value="1"/>
</dbReference>
<keyword evidence="3 5" id="KW-1133">Transmembrane helix</keyword>
<evidence type="ECO:0000256" key="1">
    <source>
        <dbReference type="ARBA" id="ARBA00004141"/>
    </source>
</evidence>
<feature type="domain" description="ABC-2 type transporter transmembrane" evidence="6">
    <location>
        <begin position="52"/>
        <end position="248"/>
    </location>
</feature>
<evidence type="ECO:0000256" key="4">
    <source>
        <dbReference type="ARBA" id="ARBA00023136"/>
    </source>
</evidence>
<sequence length="258" mass="28136">MWAIAYKNIKDMFKNIFLLGFLIIIPLFLIGLINSMAGTGGDIVNDHSNSIVELVILSSSNDNSAIQYFSTTTLVQFTLLGSMIAASMLVGEREKNTLLRMFAAPIRRSEMLAGILIGHSLIVLLITSAIIILSNLIFGVNWGSSSLNIIVVTIFGVYIATSLAFIVSGVFKSTKVAGTVASFIVIFMTFASGGYTGGDRFELVSKFTINKWISDAYLKLMEGGDLNSVKINLIVLGIMGTVFMIIASIIYRRENIYE</sequence>
<keyword evidence="8" id="KW-1185">Reference proteome</keyword>
<feature type="transmembrane region" description="Helical" evidence="5">
    <location>
        <begin position="65"/>
        <end position="90"/>
    </location>
</feature>
<evidence type="ECO:0000256" key="3">
    <source>
        <dbReference type="ARBA" id="ARBA00022989"/>
    </source>
</evidence>
<organism evidence="7 8">
    <name type="scientific">Clostridium mobile</name>
    <dbReference type="NCBI Taxonomy" id="2841512"/>
    <lineage>
        <taxon>Bacteria</taxon>
        <taxon>Bacillati</taxon>
        <taxon>Bacillota</taxon>
        <taxon>Clostridia</taxon>
        <taxon>Eubacteriales</taxon>
        <taxon>Clostridiaceae</taxon>
        <taxon>Clostridium</taxon>
    </lineage>
</organism>
<feature type="transmembrane region" description="Helical" evidence="5">
    <location>
        <begin position="149"/>
        <end position="171"/>
    </location>
</feature>
<accession>A0ABS6EFT0</accession>
<keyword evidence="4 5" id="KW-0472">Membrane</keyword>
<proteinExistence type="predicted"/>
<feature type="transmembrane region" description="Helical" evidence="5">
    <location>
        <begin position="12"/>
        <end position="33"/>
    </location>
</feature>
<feature type="transmembrane region" description="Helical" evidence="5">
    <location>
        <begin position="231"/>
        <end position="251"/>
    </location>
</feature>
<gene>
    <name evidence="7" type="ORF">KQI86_05925</name>
</gene>
<evidence type="ECO:0000259" key="6">
    <source>
        <dbReference type="Pfam" id="PF12698"/>
    </source>
</evidence>
<protein>
    <submittedName>
        <fullName evidence="7">ABC transporter permease</fullName>
    </submittedName>
</protein>
<evidence type="ECO:0000313" key="8">
    <source>
        <dbReference type="Proteomes" id="UP000726170"/>
    </source>
</evidence>
<name>A0ABS6EFT0_9CLOT</name>
<dbReference type="Proteomes" id="UP000726170">
    <property type="component" value="Unassembled WGS sequence"/>
</dbReference>
<evidence type="ECO:0000256" key="5">
    <source>
        <dbReference type="SAM" id="Phobius"/>
    </source>
</evidence>
<reference evidence="7 8" key="1">
    <citation type="submission" date="2021-06" db="EMBL/GenBank/DDBJ databases">
        <authorList>
            <person name="Sun Q."/>
            <person name="Li D."/>
        </authorList>
    </citation>
    <scope>NUCLEOTIDE SEQUENCE [LARGE SCALE GENOMIC DNA]</scope>
    <source>
        <strain evidence="7 8">MSJ-11</strain>
    </source>
</reference>
<dbReference type="InterPro" id="IPR013525">
    <property type="entry name" value="ABC2_TM"/>
</dbReference>
<evidence type="ECO:0000256" key="2">
    <source>
        <dbReference type="ARBA" id="ARBA00022692"/>
    </source>
</evidence>
<evidence type="ECO:0000313" key="7">
    <source>
        <dbReference type="EMBL" id="MBU5483860.1"/>
    </source>
</evidence>
<comment type="caution">
    <text evidence="7">The sequence shown here is derived from an EMBL/GenBank/DDBJ whole genome shotgun (WGS) entry which is preliminary data.</text>
</comment>
<feature type="transmembrane region" description="Helical" evidence="5">
    <location>
        <begin position="111"/>
        <end position="137"/>
    </location>
</feature>